<evidence type="ECO:0000256" key="3">
    <source>
        <dbReference type="ARBA" id="ARBA00022723"/>
    </source>
</evidence>
<dbReference type="NCBIfam" id="TIGR02595">
    <property type="entry name" value="PEP_CTERM"/>
    <property type="match status" value="1"/>
</dbReference>
<evidence type="ECO:0000256" key="6">
    <source>
        <dbReference type="ARBA" id="ARBA00023049"/>
    </source>
</evidence>
<evidence type="ECO:0000313" key="9">
    <source>
        <dbReference type="Proteomes" id="UP001371305"/>
    </source>
</evidence>
<evidence type="ECO:0000256" key="7">
    <source>
        <dbReference type="SAM" id="SignalP"/>
    </source>
</evidence>
<evidence type="ECO:0000256" key="2">
    <source>
        <dbReference type="ARBA" id="ARBA00022670"/>
    </source>
</evidence>
<keyword evidence="9" id="KW-1185">Reference proteome</keyword>
<organism evidence="8 9">
    <name type="scientific">Luteolibacter soli</name>
    <dbReference type="NCBI Taxonomy" id="3135280"/>
    <lineage>
        <taxon>Bacteria</taxon>
        <taxon>Pseudomonadati</taxon>
        <taxon>Verrucomicrobiota</taxon>
        <taxon>Verrucomicrobiia</taxon>
        <taxon>Verrucomicrobiales</taxon>
        <taxon>Verrucomicrobiaceae</taxon>
        <taxon>Luteolibacter</taxon>
    </lineage>
</organism>
<evidence type="ECO:0000256" key="1">
    <source>
        <dbReference type="ARBA" id="ARBA00001947"/>
    </source>
</evidence>
<keyword evidence="6" id="KW-0482">Metalloprotease</keyword>
<dbReference type="Pfam" id="PF01457">
    <property type="entry name" value="Peptidase_M8"/>
    <property type="match status" value="1"/>
</dbReference>
<comment type="caution">
    <text evidence="8">The sequence shown here is derived from an EMBL/GenBank/DDBJ whole genome shotgun (WGS) entry which is preliminary data.</text>
</comment>
<comment type="cofactor">
    <cofactor evidence="1">
        <name>Zn(2+)</name>
        <dbReference type="ChEBI" id="CHEBI:29105"/>
    </cofactor>
</comment>
<evidence type="ECO:0000313" key="8">
    <source>
        <dbReference type="EMBL" id="MEK7949766.1"/>
    </source>
</evidence>
<dbReference type="Proteomes" id="UP001371305">
    <property type="component" value="Unassembled WGS sequence"/>
</dbReference>
<evidence type="ECO:0000256" key="4">
    <source>
        <dbReference type="ARBA" id="ARBA00022801"/>
    </source>
</evidence>
<keyword evidence="2" id="KW-0645">Protease</keyword>
<keyword evidence="3" id="KW-0479">Metal-binding</keyword>
<sequence length="288" mass="30153">MNPLPLIAAALVLPAQAVTLLNLNFDAGVTQAQRQQFEGAAAFWNSAIVGYDLIYDSNGQVRPHSLTINVSVPTIDGVGGILGSAGPETATYYDNNPIGAPTLALLYSASGSMQFDAADVNSMISNNTFFGVVLHEMAHVLGIGTLWTYNTDLAGAGTYNLYTVGSGQYFGPNALAAWQNEFGQPGATYVPVELGGGAGTANGHWNEVDGGAGNTGFVSNITGLDFSRELMTGWASNQFFLSTVTLGGLDDLGYVVDYSKAGLIPEPATAMLLVAASGLVFRRRRRSP</sequence>
<dbReference type="InterPro" id="IPR013424">
    <property type="entry name" value="Ice-binding_C"/>
</dbReference>
<protein>
    <submittedName>
        <fullName evidence="8">Leishmanolysin-related zinc metalloendopeptidase</fullName>
    </submittedName>
</protein>
<dbReference type="RefSeq" id="WP_341403184.1">
    <property type="nucleotide sequence ID" value="NZ_JBBUKT010000001.1"/>
</dbReference>
<keyword evidence="5" id="KW-0862">Zinc</keyword>
<feature type="signal peptide" evidence="7">
    <location>
        <begin position="1"/>
        <end position="17"/>
    </location>
</feature>
<name>A0ABU9APX2_9BACT</name>
<proteinExistence type="predicted"/>
<reference evidence="8 9" key="1">
    <citation type="submission" date="2024-04" db="EMBL/GenBank/DDBJ databases">
        <title>Luteolibacter sp. isolated from soil.</title>
        <authorList>
            <person name="An J."/>
        </authorList>
    </citation>
    <scope>NUCLEOTIDE SEQUENCE [LARGE SCALE GENOMIC DNA]</scope>
    <source>
        <strain evidence="8 9">Y139</strain>
    </source>
</reference>
<dbReference type="EMBL" id="JBBUKT010000001">
    <property type="protein sequence ID" value="MEK7949766.1"/>
    <property type="molecule type" value="Genomic_DNA"/>
</dbReference>
<dbReference type="InterPro" id="IPR001577">
    <property type="entry name" value="Peptidase_M8"/>
</dbReference>
<feature type="chain" id="PRO_5045137839" evidence="7">
    <location>
        <begin position="18"/>
        <end position="288"/>
    </location>
</feature>
<keyword evidence="4" id="KW-0378">Hydrolase</keyword>
<gene>
    <name evidence="8" type="ORF">WKV53_04645</name>
</gene>
<keyword evidence="7" id="KW-0732">Signal</keyword>
<accession>A0ABU9APX2</accession>
<dbReference type="SUPFAM" id="SSF55486">
    <property type="entry name" value="Metalloproteases ('zincins'), catalytic domain"/>
    <property type="match status" value="2"/>
</dbReference>
<dbReference type="Gene3D" id="3.90.132.10">
    <property type="entry name" value="Leishmanolysin , domain 2"/>
    <property type="match status" value="1"/>
</dbReference>
<evidence type="ECO:0000256" key="5">
    <source>
        <dbReference type="ARBA" id="ARBA00022833"/>
    </source>
</evidence>